<gene>
    <name evidence="2" type="ORF">FHK87_20375</name>
</gene>
<protein>
    <recommendedName>
        <fullName evidence="1">Fibrobacter succinogenes major paralogous domain-containing protein</fullName>
    </recommendedName>
</protein>
<evidence type="ECO:0000259" key="1">
    <source>
        <dbReference type="Pfam" id="PF09603"/>
    </source>
</evidence>
<dbReference type="OrthoDB" id="9805760at2"/>
<dbReference type="NCBIfam" id="TIGR02145">
    <property type="entry name" value="Fib_succ_major"/>
    <property type="match status" value="1"/>
</dbReference>
<accession>A0A504IWM6</accession>
<dbReference type="EMBL" id="VFWZ01000008">
    <property type="protein sequence ID" value="TPN82786.1"/>
    <property type="molecule type" value="Genomic_DNA"/>
</dbReference>
<organism evidence="2 3">
    <name type="scientific">Aquimarina algicola</name>
    <dbReference type="NCBI Taxonomy" id="2589995"/>
    <lineage>
        <taxon>Bacteria</taxon>
        <taxon>Pseudomonadati</taxon>
        <taxon>Bacteroidota</taxon>
        <taxon>Flavobacteriia</taxon>
        <taxon>Flavobacteriales</taxon>
        <taxon>Flavobacteriaceae</taxon>
        <taxon>Aquimarina</taxon>
    </lineage>
</organism>
<dbReference type="Proteomes" id="UP000315540">
    <property type="component" value="Unassembled WGS sequence"/>
</dbReference>
<proteinExistence type="predicted"/>
<keyword evidence="3" id="KW-1185">Reference proteome</keyword>
<reference evidence="2 3" key="1">
    <citation type="submission" date="2019-06" db="EMBL/GenBank/DDBJ databases">
        <authorList>
            <person name="Meng X."/>
        </authorList>
    </citation>
    <scope>NUCLEOTIDE SEQUENCE [LARGE SCALE GENOMIC DNA]</scope>
    <source>
        <strain evidence="2 3">M625</strain>
    </source>
</reference>
<dbReference type="Pfam" id="PF09603">
    <property type="entry name" value="Fib_succ_major"/>
    <property type="match status" value="1"/>
</dbReference>
<feature type="domain" description="Fibrobacter succinogenes major paralogous" evidence="1">
    <location>
        <begin position="38"/>
        <end position="218"/>
    </location>
</feature>
<name>A0A504IWM6_9FLAO</name>
<dbReference type="InterPro" id="IPR011871">
    <property type="entry name" value="Fib_succ_major"/>
</dbReference>
<evidence type="ECO:0000313" key="2">
    <source>
        <dbReference type="EMBL" id="TPN82786.1"/>
    </source>
</evidence>
<sequence length="221" mass="25068">MKKTIYTSVVLLFLIFLYSNFGLPNKLINTELGDIPEVSIGNQIWMSENLDVVKFRNGDKIRHIDENSHEQWEEAGKKGIPAWCYFGTDVVDSKVVYKKLYNWHAVNDPRGLAPEGWHIPNESEWEELENHLGGSNESTWNKLKSDKGWKFPKGTNESGFSALPGGIRSTETNFTGAGYDAVFWSSTEKNSYNAIGYHIEGGKRINLKESGFSVRCIKNKK</sequence>
<dbReference type="AlphaFoldDB" id="A0A504IWM6"/>
<comment type="caution">
    <text evidence="2">The sequence shown here is derived from an EMBL/GenBank/DDBJ whole genome shotgun (WGS) entry which is preliminary data.</text>
</comment>
<evidence type="ECO:0000313" key="3">
    <source>
        <dbReference type="Proteomes" id="UP000315540"/>
    </source>
</evidence>